<dbReference type="PROSITE" id="PS00146">
    <property type="entry name" value="BETA_LACTAMASE_A"/>
    <property type="match status" value="1"/>
</dbReference>
<dbReference type="PROSITE" id="PS50005">
    <property type="entry name" value="TPR"/>
    <property type="match status" value="1"/>
</dbReference>
<evidence type="ECO:0000256" key="5">
    <source>
        <dbReference type="PROSITE-ProRule" id="PRU00339"/>
    </source>
</evidence>
<dbReference type="InterPro" id="IPR001466">
    <property type="entry name" value="Beta-lactam-related"/>
</dbReference>
<protein>
    <recommendedName>
        <fullName evidence="6">Beta-lactamase-related domain-containing protein</fullName>
    </recommendedName>
</protein>
<dbReference type="InterPro" id="IPR019734">
    <property type="entry name" value="TPR_rpt"/>
</dbReference>
<accession>A0AA48HCR4</accession>
<dbReference type="InterPro" id="IPR023650">
    <property type="entry name" value="Beta-lactam_class-A_AS"/>
</dbReference>
<organism evidence="7 8">
    <name type="scientific">Flagellimonas marinaquae</name>
    <dbReference type="NCBI Taxonomy" id="254955"/>
    <lineage>
        <taxon>Bacteria</taxon>
        <taxon>Pseudomonadati</taxon>
        <taxon>Bacteroidota</taxon>
        <taxon>Flavobacteriia</taxon>
        <taxon>Flavobacteriales</taxon>
        <taxon>Flavobacteriaceae</taxon>
        <taxon>Flagellimonas</taxon>
    </lineage>
</organism>
<keyword evidence="3 5" id="KW-0802">TPR repeat</keyword>
<gene>
    <name evidence="7" type="ORF">MACH07_25590</name>
</gene>
<dbReference type="AlphaFoldDB" id="A0AA48HCR4"/>
<feature type="domain" description="Beta-lactamase-related" evidence="6">
    <location>
        <begin position="39"/>
        <end position="338"/>
    </location>
</feature>
<dbReference type="EMBL" id="AP027268">
    <property type="protein sequence ID" value="BDW93727.1"/>
    <property type="molecule type" value="Genomic_DNA"/>
</dbReference>
<dbReference type="InterPro" id="IPR011990">
    <property type="entry name" value="TPR-like_helical_dom_sf"/>
</dbReference>
<dbReference type="InterPro" id="IPR013105">
    <property type="entry name" value="TPR_2"/>
</dbReference>
<evidence type="ECO:0000256" key="2">
    <source>
        <dbReference type="ARBA" id="ARBA00022737"/>
    </source>
</evidence>
<evidence type="ECO:0000256" key="4">
    <source>
        <dbReference type="ARBA" id="ARBA00023136"/>
    </source>
</evidence>
<dbReference type="Gene3D" id="1.25.40.10">
    <property type="entry name" value="Tetratricopeptide repeat domain"/>
    <property type="match status" value="1"/>
</dbReference>
<sequence length="484" mass="55287">MAFSFCSESFGQKLPTKTQDLVQRLDNYLSASETNGYNGAVLVVKGNEVILDKGYGWANTADSIYNTKETVFDICSVTKQFTAAAILKLEEEGRLKLDNPLHIYFKDMPLDKANITIHQLLTHTAGFSHGIGEGDFDHIPEAEYFDRLFSSELRFEPGEKYSYSNSGYSVLGKIIEKVSGKSYETFLQEKLFAPSGMTQTGYILPNWNLNHVANEYVYNVIDKGNHVDRYLADGKIAWPLKANGGINSTLQDMYRWYLALRDQKVLRKASIDLLTRPHVQEQVGQSTYYAYGWAIFESDRNTKIIGHNGFNGVSYFEFLWFPEEDALILFASNSSTRETSRMPIELERILFDDAYVAEPYPQNLVMQLVHFVEDFSGTHKELSAAIKKKYSAELDSPSHLNRLSGLYLREQEQEKALAIARLNCDLFPNDGNIWDTLGEVYMATNRDEDAIKSYRKALELKPKEDCFYCENALEQIEKLTQRKK</sequence>
<feature type="repeat" description="TPR" evidence="5">
    <location>
        <begin position="431"/>
        <end position="464"/>
    </location>
</feature>
<name>A0AA48HCR4_9FLAO</name>
<dbReference type="Proteomes" id="UP001330184">
    <property type="component" value="Chromosome"/>
</dbReference>
<evidence type="ECO:0000256" key="3">
    <source>
        <dbReference type="ARBA" id="ARBA00022803"/>
    </source>
</evidence>
<evidence type="ECO:0000313" key="7">
    <source>
        <dbReference type="EMBL" id="BDW93727.1"/>
    </source>
</evidence>
<evidence type="ECO:0000313" key="8">
    <source>
        <dbReference type="Proteomes" id="UP001330184"/>
    </source>
</evidence>
<dbReference type="Pfam" id="PF07719">
    <property type="entry name" value="TPR_2"/>
    <property type="match status" value="1"/>
</dbReference>
<dbReference type="PROSITE" id="PS50293">
    <property type="entry name" value="TPR_REGION"/>
    <property type="match status" value="1"/>
</dbReference>
<dbReference type="Pfam" id="PF00144">
    <property type="entry name" value="Beta-lactamase"/>
    <property type="match status" value="1"/>
</dbReference>
<proteinExistence type="predicted"/>
<dbReference type="PANTHER" id="PTHR46825:SF11">
    <property type="entry name" value="PENICILLIN-BINDING PROTEIN 4"/>
    <property type="match status" value="1"/>
</dbReference>
<dbReference type="InterPro" id="IPR012338">
    <property type="entry name" value="Beta-lactam/transpept-like"/>
</dbReference>
<dbReference type="PANTHER" id="PTHR46825">
    <property type="entry name" value="D-ALANYL-D-ALANINE-CARBOXYPEPTIDASE/ENDOPEPTIDASE AMPH"/>
    <property type="match status" value="1"/>
</dbReference>
<keyword evidence="2" id="KW-0677">Repeat</keyword>
<dbReference type="Gene3D" id="3.40.710.10">
    <property type="entry name" value="DD-peptidase/beta-lactamase superfamily"/>
    <property type="match status" value="1"/>
</dbReference>
<dbReference type="InterPro" id="IPR050491">
    <property type="entry name" value="AmpC-like"/>
</dbReference>
<dbReference type="GO" id="GO:0016020">
    <property type="term" value="C:membrane"/>
    <property type="evidence" value="ECO:0007669"/>
    <property type="project" value="UniProtKB-SubCell"/>
</dbReference>
<dbReference type="SUPFAM" id="SSF48452">
    <property type="entry name" value="TPR-like"/>
    <property type="match status" value="1"/>
</dbReference>
<dbReference type="SUPFAM" id="SSF56601">
    <property type="entry name" value="beta-lactamase/transpeptidase-like"/>
    <property type="match status" value="1"/>
</dbReference>
<keyword evidence="8" id="KW-1185">Reference proteome</keyword>
<evidence type="ECO:0000256" key="1">
    <source>
        <dbReference type="ARBA" id="ARBA00004370"/>
    </source>
</evidence>
<evidence type="ECO:0000259" key="6">
    <source>
        <dbReference type="Pfam" id="PF00144"/>
    </source>
</evidence>
<dbReference type="SMART" id="SM00028">
    <property type="entry name" value="TPR"/>
    <property type="match status" value="1"/>
</dbReference>
<reference evidence="7 8" key="1">
    <citation type="submission" date="2023-01" db="EMBL/GenBank/DDBJ databases">
        <title>Complete genome sequence of Muricauda aquimarina strain IFOP_LL357.</title>
        <authorList>
            <person name="Gajardo G."/>
            <person name="Ueki S."/>
            <person name="Maruyama F."/>
        </authorList>
    </citation>
    <scope>NUCLEOTIDE SEQUENCE [LARGE SCALE GENOMIC DNA]</scope>
    <source>
        <strain evidence="7 8">IFOP_LL357</strain>
    </source>
</reference>
<comment type="subcellular location">
    <subcellularLocation>
        <location evidence="1">Membrane</location>
    </subcellularLocation>
</comment>
<keyword evidence="4" id="KW-0472">Membrane</keyword>